<feature type="transmembrane region" description="Helical" evidence="2">
    <location>
        <begin position="12"/>
        <end position="31"/>
    </location>
</feature>
<evidence type="ECO:0000256" key="1">
    <source>
        <dbReference type="ARBA" id="ARBA00022729"/>
    </source>
</evidence>
<dbReference type="Proteomes" id="UP001597533">
    <property type="component" value="Unassembled WGS sequence"/>
</dbReference>
<dbReference type="Gene3D" id="3.30.1450.10">
    <property type="match status" value="1"/>
</dbReference>
<gene>
    <name evidence="3" type="ORF">ACFS5M_04065</name>
</gene>
<keyword evidence="2" id="KW-0472">Membrane</keyword>
<dbReference type="EMBL" id="JBHUOV010000001">
    <property type="protein sequence ID" value="MFD2822832.1"/>
    <property type="molecule type" value="Genomic_DNA"/>
</dbReference>
<evidence type="ECO:0000313" key="3">
    <source>
        <dbReference type="EMBL" id="MFD2822832.1"/>
    </source>
</evidence>
<evidence type="ECO:0008006" key="5">
    <source>
        <dbReference type="Google" id="ProtNLM"/>
    </source>
</evidence>
<dbReference type="InterPro" id="IPR037873">
    <property type="entry name" value="BamE-like"/>
</dbReference>
<keyword evidence="4" id="KW-1185">Reference proteome</keyword>
<evidence type="ECO:0000256" key="2">
    <source>
        <dbReference type="SAM" id="Phobius"/>
    </source>
</evidence>
<proteinExistence type="predicted"/>
<name>A0ABW5WLV9_9FLAO</name>
<keyword evidence="2" id="KW-0812">Transmembrane</keyword>
<dbReference type="RefSeq" id="WP_183486076.1">
    <property type="nucleotide sequence ID" value="NZ_JBHUOV010000001.1"/>
</dbReference>
<evidence type="ECO:0000313" key="4">
    <source>
        <dbReference type="Proteomes" id="UP001597533"/>
    </source>
</evidence>
<comment type="caution">
    <text evidence="3">The sequence shown here is derived from an EMBL/GenBank/DDBJ whole genome shotgun (WGS) entry which is preliminary data.</text>
</comment>
<protein>
    <recommendedName>
        <fullName evidence="5">Lipoprotein SmpA/OmlA domain-containing protein</fullName>
    </recommendedName>
</protein>
<keyword evidence="2" id="KW-1133">Transmembrane helix</keyword>
<accession>A0ABW5WLV9</accession>
<reference evidence="4" key="1">
    <citation type="journal article" date="2019" name="Int. J. Syst. Evol. Microbiol.">
        <title>The Global Catalogue of Microorganisms (GCM) 10K type strain sequencing project: providing services to taxonomists for standard genome sequencing and annotation.</title>
        <authorList>
            <consortium name="The Broad Institute Genomics Platform"/>
            <consortium name="The Broad Institute Genome Sequencing Center for Infectious Disease"/>
            <person name="Wu L."/>
            <person name="Ma J."/>
        </authorList>
    </citation>
    <scope>NUCLEOTIDE SEQUENCE [LARGE SCALE GENOMIC DNA]</scope>
    <source>
        <strain evidence="4">KCTC 32141</strain>
    </source>
</reference>
<keyword evidence="1" id="KW-0732">Signal</keyword>
<organism evidence="3 4">
    <name type="scientific">Lacinutrix iliipiscaria</name>
    <dbReference type="NCBI Taxonomy" id="1230532"/>
    <lineage>
        <taxon>Bacteria</taxon>
        <taxon>Pseudomonadati</taxon>
        <taxon>Bacteroidota</taxon>
        <taxon>Flavobacteriia</taxon>
        <taxon>Flavobacteriales</taxon>
        <taxon>Flavobacteriaceae</taxon>
        <taxon>Lacinutrix</taxon>
    </lineage>
</organism>
<sequence>MYVLSRLKRKDKIGLFFFVAFAISTSLIYLFEERFDKDLWRSSPSSRYKMVDDIIESQLLMGKTEDEVLFLLGKPNSMISKDSNSFLYKLGNEPSFIKSKKEQLLIVFKNGKVTKVTIAIE</sequence>